<keyword evidence="7" id="KW-1185">Reference proteome</keyword>
<dbReference type="RefSeq" id="WP_006799105.1">
    <property type="nucleotide sequence ID" value="NZ_GL891981.1"/>
</dbReference>
<dbReference type="GO" id="GO:0005829">
    <property type="term" value="C:cytosol"/>
    <property type="evidence" value="ECO:0007669"/>
    <property type="project" value="TreeGrafter"/>
</dbReference>
<dbReference type="AlphaFoldDB" id="F5IWX3"/>
<sequence>MTTFYGIVPPLVTPLLSNDRLDIDGLEKLIEHVIEGGVHGLFILGTTGEAQSLSFEMRVEMIKKTACILKNRLPLMVGISDTSLADSIKLAEYAKQYHADAVVSAPPYYFATGQPELAEFYGELVRQSPLPLFLYNMPVHTKMNFSPSTIRQIAQNPKVVGFKDSSANGTYLQSVIYEMRDHDDFSIFVGPEEMTAEAVLLGASGGVNGGANLFPRLYVELYNAAHEGNLDEVSRLQKIVMQISSTIYTQGLYGSSYLKGLKCALGIKGICSDLPAVPFQKFEGEYVIRIKQALDEINF</sequence>
<dbReference type="SMART" id="SM01130">
    <property type="entry name" value="DHDPS"/>
    <property type="match status" value="1"/>
</dbReference>
<dbReference type="PANTHER" id="PTHR42849">
    <property type="entry name" value="N-ACETYLNEURAMINATE LYASE"/>
    <property type="match status" value="1"/>
</dbReference>
<evidence type="ECO:0000256" key="5">
    <source>
        <dbReference type="PIRSR" id="PIRSR001365-2"/>
    </source>
</evidence>
<dbReference type="OrthoDB" id="9778880at2"/>
<feature type="active site" description="Proton donor/acceptor" evidence="4">
    <location>
        <position position="135"/>
    </location>
</feature>
<proteinExistence type="inferred from homology"/>
<gene>
    <name evidence="6" type="ORF">HMPREF9455_01590</name>
</gene>
<dbReference type="PIRSF" id="PIRSF001365">
    <property type="entry name" value="DHDPS"/>
    <property type="match status" value="1"/>
</dbReference>
<dbReference type="SUPFAM" id="SSF51569">
    <property type="entry name" value="Aldolase"/>
    <property type="match status" value="1"/>
</dbReference>
<accession>F5IWX3</accession>
<evidence type="ECO:0000313" key="7">
    <source>
        <dbReference type="Proteomes" id="UP000004913"/>
    </source>
</evidence>
<dbReference type="CDD" id="cd00408">
    <property type="entry name" value="DHDPS-like"/>
    <property type="match status" value="1"/>
</dbReference>
<reference evidence="6 7" key="1">
    <citation type="submission" date="2011-04" db="EMBL/GenBank/DDBJ databases">
        <title>The Genome Sequence of Dysgonomonas gadei ATCC BAA-286.</title>
        <authorList>
            <consortium name="The Broad Institute Genome Sequencing Platform"/>
            <person name="Earl A."/>
            <person name="Ward D."/>
            <person name="Feldgarden M."/>
            <person name="Gevers D."/>
            <person name="Pudlo N."/>
            <person name="Martens E."/>
            <person name="Allen-Vercoe E."/>
            <person name="Young S.K."/>
            <person name="Zeng Q."/>
            <person name="Gargeya S."/>
            <person name="Fitzgerald M."/>
            <person name="Haas B."/>
            <person name="Abouelleil A."/>
            <person name="Alvarado L."/>
            <person name="Arachchi H.M."/>
            <person name="Berlin A."/>
            <person name="Brown A."/>
            <person name="Chapman S.B."/>
            <person name="Chen Z."/>
            <person name="Dunbar C."/>
            <person name="Freedman E."/>
            <person name="Gearin G."/>
            <person name="Gellesch M."/>
            <person name="Goldberg J."/>
            <person name="Griggs A."/>
            <person name="Gujja S."/>
            <person name="Heiman D."/>
            <person name="Howarth C."/>
            <person name="Larson L."/>
            <person name="Lui A."/>
            <person name="MacDonald P.J.P."/>
            <person name="Mehta T."/>
            <person name="Montmayeur A."/>
            <person name="Murphy C."/>
            <person name="Neiman D."/>
            <person name="Pearson M."/>
            <person name="Priest M."/>
            <person name="Roberts A."/>
            <person name="Saif S."/>
            <person name="Shea T."/>
            <person name="Shenoy N."/>
            <person name="Sisk P."/>
            <person name="Stolte C."/>
            <person name="Sykes S."/>
            <person name="Yandava C."/>
            <person name="Wortman J."/>
            <person name="Nusbaum C."/>
            <person name="Birren B."/>
        </authorList>
    </citation>
    <scope>NUCLEOTIDE SEQUENCE [LARGE SCALE GENOMIC DNA]</scope>
    <source>
        <strain evidence="6 7">ATCC BAA-286</strain>
    </source>
</reference>
<dbReference type="InterPro" id="IPR020625">
    <property type="entry name" value="Schiff_base-form_aldolases_AS"/>
</dbReference>
<evidence type="ECO:0008006" key="8">
    <source>
        <dbReference type="Google" id="ProtNLM"/>
    </source>
</evidence>
<comment type="similarity">
    <text evidence="3">Belongs to the DapA family.</text>
</comment>
<dbReference type="GO" id="GO:0008747">
    <property type="term" value="F:N-acetylneuraminate lyase activity"/>
    <property type="evidence" value="ECO:0007669"/>
    <property type="project" value="TreeGrafter"/>
</dbReference>
<dbReference type="EMBL" id="ADLV01000018">
    <property type="protein sequence ID" value="EGK02320.1"/>
    <property type="molecule type" value="Genomic_DNA"/>
</dbReference>
<dbReference type="Proteomes" id="UP000004913">
    <property type="component" value="Unassembled WGS sequence"/>
</dbReference>
<dbReference type="GO" id="GO:0019262">
    <property type="term" value="P:N-acetylneuraminate catabolic process"/>
    <property type="evidence" value="ECO:0007669"/>
    <property type="project" value="TreeGrafter"/>
</dbReference>
<feature type="binding site" evidence="5">
    <location>
        <position position="47"/>
    </location>
    <ligand>
        <name>pyruvate</name>
        <dbReference type="ChEBI" id="CHEBI:15361"/>
    </ligand>
</feature>
<evidence type="ECO:0000256" key="3">
    <source>
        <dbReference type="PIRNR" id="PIRNR001365"/>
    </source>
</evidence>
<name>F5IWX3_9BACT</name>
<keyword evidence="2" id="KW-0704">Schiff base</keyword>
<dbReference type="PRINTS" id="PR00146">
    <property type="entry name" value="DHPICSNTHASE"/>
</dbReference>
<evidence type="ECO:0000256" key="4">
    <source>
        <dbReference type="PIRSR" id="PIRSR001365-1"/>
    </source>
</evidence>
<dbReference type="PANTHER" id="PTHR42849:SF1">
    <property type="entry name" value="N-ACETYLNEURAMINATE LYASE"/>
    <property type="match status" value="1"/>
</dbReference>
<evidence type="ECO:0000256" key="2">
    <source>
        <dbReference type="ARBA" id="ARBA00023270"/>
    </source>
</evidence>
<dbReference type="HOGENOM" id="CLU_049343_5_1_10"/>
<evidence type="ECO:0000256" key="1">
    <source>
        <dbReference type="ARBA" id="ARBA00023239"/>
    </source>
</evidence>
<comment type="caution">
    <text evidence="6">The sequence shown here is derived from an EMBL/GenBank/DDBJ whole genome shotgun (WGS) entry which is preliminary data.</text>
</comment>
<dbReference type="InterPro" id="IPR013785">
    <property type="entry name" value="Aldolase_TIM"/>
</dbReference>
<feature type="binding site" evidence="5">
    <location>
        <position position="207"/>
    </location>
    <ligand>
        <name>pyruvate</name>
        <dbReference type="ChEBI" id="CHEBI:15361"/>
    </ligand>
</feature>
<dbReference type="PROSITE" id="PS00666">
    <property type="entry name" value="DHDPS_2"/>
    <property type="match status" value="1"/>
</dbReference>
<evidence type="ECO:0000313" key="6">
    <source>
        <dbReference type="EMBL" id="EGK02320.1"/>
    </source>
</evidence>
<feature type="active site" description="Schiff-base intermediate with substrate" evidence="4">
    <location>
        <position position="163"/>
    </location>
</feature>
<dbReference type="Pfam" id="PF00701">
    <property type="entry name" value="DHDPS"/>
    <property type="match status" value="1"/>
</dbReference>
<dbReference type="STRING" id="742766.HMPREF9455_01590"/>
<dbReference type="eggNOG" id="COG0329">
    <property type="taxonomic scope" value="Bacteria"/>
</dbReference>
<dbReference type="Gene3D" id="3.20.20.70">
    <property type="entry name" value="Aldolase class I"/>
    <property type="match status" value="1"/>
</dbReference>
<organism evidence="6 7">
    <name type="scientific">Dysgonomonas gadei ATCC BAA-286</name>
    <dbReference type="NCBI Taxonomy" id="742766"/>
    <lineage>
        <taxon>Bacteria</taxon>
        <taxon>Pseudomonadati</taxon>
        <taxon>Bacteroidota</taxon>
        <taxon>Bacteroidia</taxon>
        <taxon>Bacteroidales</taxon>
        <taxon>Dysgonomonadaceae</taxon>
        <taxon>Dysgonomonas</taxon>
    </lineage>
</organism>
<dbReference type="InterPro" id="IPR002220">
    <property type="entry name" value="DapA-like"/>
</dbReference>
<keyword evidence="1 3" id="KW-0456">Lyase</keyword>
<protein>
    <recommendedName>
        <fullName evidence="8">Dihydrodipicolinate synthase</fullName>
    </recommendedName>
</protein>